<organism evidence="1 2">
    <name type="scientific">Chitinibacter bivalviorum</name>
    <dbReference type="NCBI Taxonomy" id="2739434"/>
    <lineage>
        <taxon>Bacteria</taxon>
        <taxon>Pseudomonadati</taxon>
        <taxon>Pseudomonadota</taxon>
        <taxon>Betaproteobacteria</taxon>
        <taxon>Neisseriales</taxon>
        <taxon>Chitinibacteraceae</taxon>
        <taxon>Chitinibacter</taxon>
    </lineage>
</organism>
<proteinExistence type="predicted"/>
<dbReference type="EMBL" id="CP058627">
    <property type="protein sequence ID" value="QLG88286.1"/>
    <property type="molecule type" value="Genomic_DNA"/>
</dbReference>
<protein>
    <submittedName>
        <fullName evidence="1">Uncharacterized protein</fullName>
    </submittedName>
</protein>
<dbReference type="AlphaFoldDB" id="A0A7H9BJ10"/>
<accession>A0A7H9BJ10</accession>
<gene>
    <name evidence="1" type="ORF">HQ393_08515</name>
</gene>
<name>A0A7H9BJ10_9NEIS</name>
<dbReference type="RefSeq" id="WP_179354803.1">
    <property type="nucleotide sequence ID" value="NZ_CP058627.1"/>
</dbReference>
<evidence type="ECO:0000313" key="2">
    <source>
        <dbReference type="Proteomes" id="UP000509597"/>
    </source>
</evidence>
<sequence length="172" mass="19278">MSIHSSTLNQVYYKLPRGLKAIHTRDDSNALNAQQRRLLILIDGERTVADLMQMLGTVELIASLQLLNEQGYIGTEPSRLSELSLTPTPAAATETTRTIDPERMEAVKQLMLSSSQQCLGLMAKPLIREIEEIRCEKTLKTTLARWNMALRESRTATQHADQFLKAAKTLLS</sequence>
<evidence type="ECO:0000313" key="1">
    <source>
        <dbReference type="EMBL" id="QLG88286.1"/>
    </source>
</evidence>
<keyword evidence="2" id="KW-1185">Reference proteome</keyword>
<dbReference type="KEGG" id="chiz:HQ393_08515"/>
<dbReference type="Proteomes" id="UP000509597">
    <property type="component" value="Chromosome"/>
</dbReference>
<reference evidence="1 2" key="1">
    <citation type="submission" date="2020-07" db="EMBL/GenBank/DDBJ databases">
        <title>Complete genome sequence of Chitinibacter sp. 2T18.</title>
        <authorList>
            <person name="Bae J.-W."/>
            <person name="Choi J.-W."/>
        </authorList>
    </citation>
    <scope>NUCLEOTIDE SEQUENCE [LARGE SCALE GENOMIC DNA]</scope>
    <source>
        <strain evidence="1 2">2T18</strain>
    </source>
</reference>